<evidence type="ECO:0000256" key="5">
    <source>
        <dbReference type="ARBA" id="ARBA00044039"/>
    </source>
</evidence>
<dbReference type="InterPro" id="IPR010987">
    <property type="entry name" value="Glutathione-S-Trfase_C-like"/>
</dbReference>
<dbReference type="EC" id="5.1.99.7" evidence="5"/>
<sequence>MPYAIERFQVETQRLYGVLNQRLGCSPWLGGDHYSIADIAAWPWVNCHVRQRIDLANYPAVHNWYERIKQRPATAEAMLKNSALLTPCSPVALCCMIAGLTPRRKPAMSQPDAIIRIKNLRLRTFIGIKEEEIANRQDVVVNVAIHYPADKARDSEDINDALNYRTITKRIISHLENGRFSLLEKLTQDVLNIACEHHWVTYAEVEIDKLHALRYADSVSMTMSWRR</sequence>
<dbReference type="InterPro" id="IPR043133">
    <property type="entry name" value="GTP-CH-I_C/QueF"/>
</dbReference>
<dbReference type="NCBIfam" id="TIGR00526">
    <property type="entry name" value="folB_dom"/>
    <property type="match status" value="1"/>
</dbReference>
<evidence type="ECO:0000313" key="9">
    <source>
        <dbReference type="EMBL" id="SQC85993.1"/>
    </source>
</evidence>
<protein>
    <recommendedName>
        <fullName evidence="6">Dihydroneopterin triphosphate 2'-epimerase</fullName>
        <ecNumber evidence="5">5.1.99.7</ecNumber>
    </recommendedName>
    <alternativeName>
        <fullName evidence="7">D-erythro-7,8-dihydroneopterin triphosphate epimerase</fullName>
    </alternativeName>
</protein>
<dbReference type="InterPro" id="IPR036282">
    <property type="entry name" value="Glutathione-S-Trfase_C_sf"/>
</dbReference>
<dbReference type="PANTHER" id="PTHR44051">
    <property type="entry name" value="GLUTATHIONE S-TRANSFERASE-RELATED"/>
    <property type="match status" value="1"/>
</dbReference>
<proteinExistence type="inferred from homology"/>
<comment type="similarity">
    <text evidence="1">Belongs to the DHNA family.</text>
</comment>
<comment type="subunit">
    <text evidence="2">Homooctamer.</text>
</comment>
<keyword evidence="3 9" id="KW-0413">Isomerase</keyword>
<feature type="domain" description="GST C-terminal" evidence="8">
    <location>
        <begin position="1"/>
        <end position="91"/>
    </location>
</feature>
<evidence type="ECO:0000313" key="10">
    <source>
        <dbReference type="Proteomes" id="UP000250675"/>
    </source>
</evidence>
<dbReference type="SUPFAM" id="SSF55620">
    <property type="entry name" value="Tetrahydrobiopterin biosynthesis enzymes-like"/>
    <property type="match status" value="1"/>
</dbReference>
<dbReference type="Proteomes" id="UP000250675">
    <property type="component" value="Unassembled WGS sequence"/>
</dbReference>
<dbReference type="AlphaFoldDB" id="A0A2X3IPF0"/>
<gene>
    <name evidence="9" type="primary">folX</name>
    <name evidence="9" type="ORF">NCTC9645_04057</name>
</gene>
<dbReference type="SUPFAM" id="SSF47616">
    <property type="entry name" value="GST C-terminal domain-like"/>
    <property type="match status" value="1"/>
</dbReference>
<accession>A0A2X3IPF0</accession>
<evidence type="ECO:0000256" key="2">
    <source>
        <dbReference type="ARBA" id="ARBA00011823"/>
    </source>
</evidence>
<dbReference type="PANTHER" id="PTHR44051:SF19">
    <property type="entry name" value="DISULFIDE-BOND OXIDOREDUCTASE YFCG"/>
    <property type="match status" value="1"/>
</dbReference>
<dbReference type="FunFam" id="3.30.1130.10:FF:000005">
    <property type="entry name" value="D-erythro-7,8-dihydroneopterin triphosphate epimerase"/>
    <property type="match status" value="1"/>
</dbReference>
<evidence type="ECO:0000256" key="7">
    <source>
        <dbReference type="ARBA" id="ARBA00044306"/>
    </source>
</evidence>
<dbReference type="GO" id="GO:0042559">
    <property type="term" value="P:pteridine-containing compound biosynthetic process"/>
    <property type="evidence" value="ECO:0007669"/>
    <property type="project" value="UniProtKB-ARBA"/>
</dbReference>
<dbReference type="GO" id="GO:0006760">
    <property type="term" value="P:folic acid-containing compound metabolic process"/>
    <property type="evidence" value="ECO:0007669"/>
    <property type="project" value="InterPro"/>
</dbReference>
<dbReference type="SMART" id="SM00905">
    <property type="entry name" value="FolB"/>
    <property type="match status" value="1"/>
</dbReference>
<dbReference type="Gene3D" id="1.20.1050.10">
    <property type="match status" value="1"/>
</dbReference>
<dbReference type="Gene3D" id="3.30.1130.10">
    <property type="match status" value="1"/>
</dbReference>
<dbReference type="NCBIfam" id="NF008418">
    <property type="entry name" value="PRK11245.1"/>
    <property type="match status" value="1"/>
</dbReference>
<dbReference type="Pfam" id="PF02152">
    <property type="entry name" value="FolB"/>
    <property type="match status" value="1"/>
</dbReference>
<comment type="catalytic activity">
    <reaction evidence="4">
        <text>7,8-dihydroneopterin 3'-triphosphate = 7,8-dihydromonapterin 3'-triphosphate</text>
        <dbReference type="Rhea" id="RHEA:28346"/>
        <dbReference type="ChEBI" id="CHEBI:58462"/>
        <dbReference type="ChEBI" id="CHEBI:61186"/>
        <dbReference type="EC" id="5.1.99.7"/>
    </reaction>
</comment>
<dbReference type="InterPro" id="IPR006157">
    <property type="entry name" value="FolB_dom"/>
</dbReference>
<organism evidence="9 10">
    <name type="scientific">Klebsiella pneumoniae</name>
    <dbReference type="NCBI Taxonomy" id="573"/>
    <lineage>
        <taxon>Bacteria</taxon>
        <taxon>Pseudomonadati</taxon>
        <taxon>Pseudomonadota</taxon>
        <taxon>Gammaproteobacteria</taxon>
        <taxon>Enterobacterales</taxon>
        <taxon>Enterobacteriaceae</taxon>
        <taxon>Klebsiella/Raoultella group</taxon>
        <taxon>Klebsiella</taxon>
        <taxon>Klebsiella pneumoniae complex</taxon>
    </lineage>
</organism>
<dbReference type="CDD" id="cd00534">
    <property type="entry name" value="DHNA_DHNTPE"/>
    <property type="match status" value="1"/>
</dbReference>
<evidence type="ECO:0000259" key="8">
    <source>
        <dbReference type="PROSITE" id="PS50405"/>
    </source>
</evidence>
<dbReference type="GO" id="GO:0015036">
    <property type="term" value="F:disulfide oxidoreductase activity"/>
    <property type="evidence" value="ECO:0007669"/>
    <property type="project" value="TreeGrafter"/>
</dbReference>
<dbReference type="GO" id="GO:0008719">
    <property type="term" value="F:dihydroneopterin triphosphate 2'-epimerase activity"/>
    <property type="evidence" value="ECO:0007669"/>
    <property type="project" value="UniProtKB-EC"/>
</dbReference>
<evidence type="ECO:0000256" key="4">
    <source>
        <dbReference type="ARBA" id="ARBA00043806"/>
    </source>
</evidence>
<dbReference type="Pfam" id="PF13410">
    <property type="entry name" value="GST_C_2"/>
    <property type="match status" value="1"/>
</dbReference>
<dbReference type="GO" id="GO:0004150">
    <property type="term" value="F:dihydroneopterin aldolase activity"/>
    <property type="evidence" value="ECO:0007669"/>
    <property type="project" value="InterPro"/>
</dbReference>
<dbReference type="EMBL" id="UASO01000005">
    <property type="protein sequence ID" value="SQC85993.1"/>
    <property type="molecule type" value="Genomic_DNA"/>
</dbReference>
<name>A0A2X3IPF0_KLEPN</name>
<evidence type="ECO:0000256" key="3">
    <source>
        <dbReference type="ARBA" id="ARBA00023235"/>
    </source>
</evidence>
<evidence type="ECO:0000256" key="1">
    <source>
        <dbReference type="ARBA" id="ARBA00005708"/>
    </source>
</evidence>
<reference evidence="9 10" key="1">
    <citation type="submission" date="2018-06" db="EMBL/GenBank/DDBJ databases">
        <authorList>
            <consortium name="Pathogen Informatics"/>
            <person name="Doyle S."/>
        </authorList>
    </citation>
    <scope>NUCLEOTIDE SEQUENCE [LARGE SCALE GENOMIC DNA]</scope>
    <source>
        <strain evidence="9 10">NCTC9645</strain>
    </source>
</reference>
<evidence type="ECO:0000256" key="6">
    <source>
        <dbReference type="ARBA" id="ARBA00044197"/>
    </source>
</evidence>
<dbReference type="PROSITE" id="PS50405">
    <property type="entry name" value="GST_CTER"/>
    <property type="match status" value="1"/>
</dbReference>